<gene>
    <name evidence="2" type="ORF">LG45_04515</name>
</gene>
<keyword evidence="3" id="KW-1185">Reference proteome</keyword>
<dbReference type="RefSeq" id="WP_035124791.1">
    <property type="nucleotide sequence ID" value="NZ_JRHH01000002.1"/>
</dbReference>
<proteinExistence type="predicted"/>
<feature type="signal peptide" evidence="1">
    <location>
        <begin position="1"/>
        <end position="20"/>
    </location>
</feature>
<dbReference type="STRING" id="1453498.LG45_04515"/>
<accession>A0A095SX06</accession>
<name>A0A095SX06_9FLAO</name>
<sequence>MKKVFFTAIAMIAFTSVSMANTIAVEKKVSEIEIKKESKRNKKSLPLKRGLTLCEMIGTIAAHDVFIATGNTNAATQAGLTAQLTCILAGG</sequence>
<reference evidence="2 3" key="1">
    <citation type="submission" date="2014-09" db="EMBL/GenBank/DDBJ databases">
        <title>Whole Genome Shotgun of Flavobacterium aquatile LMG 4008.</title>
        <authorList>
            <person name="Gale A.N."/>
            <person name="Pipes S.E."/>
            <person name="Newman J.D."/>
        </authorList>
    </citation>
    <scope>NUCLEOTIDE SEQUENCE [LARGE SCALE GENOMIC DNA]</scope>
    <source>
        <strain evidence="2 3">LMG 4008</strain>
    </source>
</reference>
<dbReference type="Proteomes" id="UP000029554">
    <property type="component" value="Unassembled WGS sequence"/>
</dbReference>
<evidence type="ECO:0000313" key="2">
    <source>
        <dbReference type="EMBL" id="KGD68909.1"/>
    </source>
</evidence>
<comment type="caution">
    <text evidence="2">The sequence shown here is derived from an EMBL/GenBank/DDBJ whole genome shotgun (WGS) entry which is preliminary data.</text>
</comment>
<organism evidence="2 3">
    <name type="scientific">Flavobacterium aquatile LMG 4008 = ATCC 11947</name>
    <dbReference type="NCBI Taxonomy" id="1453498"/>
    <lineage>
        <taxon>Bacteria</taxon>
        <taxon>Pseudomonadati</taxon>
        <taxon>Bacteroidota</taxon>
        <taxon>Flavobacteriia</taxon>
        <taxon>Flavobacteriales</taxon>
        <taxon>Flavobacteriaceae</taxon>
        <taxon>Flavobacterium</taxon>
    </lineage>
</organism>
<dbReference type="AlphaFoldDB" id="A0A095SX06"/>
<evidence type="ECO:0000313" key="3">
    <source>
        <dbReference type="Proteomes" id="UP000029554"/>
    </source>
</evidence>
<protein>
    <submittedName>
        <fullName evidence="2">Uncharacterized protein</fullName>
    </submittedName>
</protein>
<evidence type="ECO:0000256" key="1">
    <source>
        <dbReference type="SAM" id="SignalP"/>
    </source>
</evidence>
<feature type="chain" id="PRO_5001909675" evidence="1">
    <location>
        <begin position="21"/>
        <end position="91"/>
    </location>
</feature>
<keyword evidence="1" id="KW-0732">Signal</keyword>
<dbReference type="EMBL" id="JRHH01000002">
    <property type="protein sequence ID" value="KGD68909.1"/>
    <property type="molecule type" value="Genomic_DNA"/>
</dbReference>